<dbReference type="EMBL" id="LT838272">
    <property type="protein sequence ID" value="SMB99090.1"/>
    <property type="molecule type" value="Genomic_DNA"/>
</dbReference>
<dbReference type="AlphaFoldDB" id="A0A1W1W0S2"/>
<evidence type="ECO:0000313" key="8">
    <source>
        <dbReference type="EMBL" id="SMB99090.1"/>
    </source>
</evidence>
<evidence type="ECO:0000256" key="2">
    <source>
        <dbReference type="ARBA" id="ARBA00022475"/>
    </source>
</evidence>
<dbReference type="GO" id="GO:0005436">
    <property type="term" value="F:sodium:phosphate symporter activity"/>
    <property type="evidence" value="ECO:0007669"/>
    <property type="project" value="InterPro"/>
</dbReference>
<dbReference type="PANTHER" id="PTHR10010:SF46">
    <property type="entry name" value="SODIUM-DEPENDENT PHOSPHATE TRANSPORT PROTEIN 2B"/>
    <property type="match status" value="1"/>
</dbReference>
<keyword evidence="2" id="KW-1003">Cell membrane</keyword>
<feature type="transmembrane region" description="Helical" evidence="6">
    <location>
        <begin position="85"/>
        <end position="104"/>
    </location>
</feature>
<feature type="transmembrane region" description="Helical" evidence="6">
    <location>
        <begin position="49"/>
        <end position="73"/>
    </location>
</feature>
<dbReference type="SUPFAM" id="SSF109755">
    <property type="entry name" value="PhoU-like"/>
    <property type="match status" value="1"/>
</dbReference>
<feature type="transmembrane region" description="Helical" evidence="6">
    <location>
        <begin position="137"/>
        <end position="155"/>
    </location>
</feature>
<dbReference type="InterPro" id="IPR003841">
    <property type="entry name" value="Na/Pi_transpt"/>
</dbReference>
<feature type="transmembrane region" description="Helical" evidence="6">
    <location>
        <begin position="284"/>
        <end position="301"/>
    </location>
</feature>
<dbReference type="NCBIfam" id="NF037997">
    <property type="entry name" value="Na_Pi_symport"/>
    <property type="match status" value="1"/>
</dbReference>
<dbReference type="InterPro" id="IPR038078">
    <property type="entry name" value="PhoU-like_sf"/>
</dbReference>
<feature type="domain" description="PhoU" evidence="7">
    <location>
        <begin position="444"/>
        <end position="530"/>
    </location>
</feature>
<dbReference type="NCBIfam" id="TIGR00704">
    <property type="entry name" value="NaPi_cotrn_rel"/>
    <property type="match status" value="1"/>
</dbReference>
<reference evidence="8 9" key="1">
    <citation type="submission" date="2017-04" db="EMBL/GenBank/DDBJ databases">
        <authorList>
            <person name="Afonso C.L."/>
            <person name="Miller P.J."/>
            <person name="Scott M.A."/>
            <person name="Spackman E."/>
            <person name="Goraichik I."/>
            <person name="Dimitrov K.M."/>
            <person name="Suarez D.L."/>
            <person name="Swayne D.E."/>
        </authorList>
    </citation>
    <scope>NUCLEOTIDE SEQUENCE [LARGE SCALE GENOMIC DNA]</scope>
    <source>
        <strain evidence="8 9">ToBE</strain>
    </source>
</reference>
<feature type="transmembrane region" description="Helical" evidence="6">
    <location>
        <begin position="175"/>
        <end position="201"/>
    </location>
</feature>
<gene>
    <name evidence="8" type="ORF">SAMN00808754_2739</name>
</gene>
<dbReference type="GO" id="GO:0005886">
    <property type="term" value="C:plasma membrane"/>
    <property type="evidence" value="ECO:0007669"/>
    <property type="project" value="UniProtKB-SubCell"/>
</dbReference>
<sequence>MSFFILLTSLLGGLALFIFGTNLISDGLQKAAAVEVQKLLGTFTRNRVAGMLVGFVVTIFLQTSAVTSVLLVGFVSAGLMTMEQALGVILGAAIGSTMTVQLIVFRITDYAPWALILGLLPYLLAKRRRWRYLGQSAVGFGLLFYGVMTMSSAVQPLKEFPAWVLQFQYLASHPWLLFVAATLFTAIVQSSAAPVALAISLAGQGVLFLEPALAIVLGANVGTTATGLLSSLAASWEARRVAWAHFFFKIIGALLFLPFLPSFGRLVAWTSPHLARQVANGHTLFNVVNMLIFLPFTPYISKLLERLLPEHPREEKIAKYLDEALLEVPELALSRVRQEILRMAGIIREKMFPRIMQPLPLREEGLLRKLKEVDNVLDCLYQAIARYLARISPGDEREEVEKARLLYIANDLEHIGDVMVQMARQWRKVEETGLGFSAQGQAEIEEMYRLVQENFEKAVEAFASADYRLAVQVIKQHPALLKMEKTLRFSHFQRLQQENRLSLETTAVHMDLINHLLRLNSHNVSIAQAVLGII</sequence>
<feature type="domain" description="PhoU" evidence="7">
    <location>
        <begin position="341"/>
        <end position="424"/>
    </location>
</feature>
<keyword evidence="5 6" id="KW-0472">Membrane</keyword>
<evidence type="ECO:0000256" key="1">
    <source>
        <dbReference type="ARBA" id="ARBA00004651"/>
    </source>
</evidence>
<dbReference type="Pfam" id="PF02690">
    <property type="entry name" value="Na_Pi_cotrans"/>
    <property type="match status" value="2"/>
</dbReference>
<accession>A0A1W1W0S2</accession>
<organism evidence="8 9">
    <name type="scientific">Thermanaeromonas toyohensis ToBE</name>
    <dbReference type="NCBI Taxonomy" id="698762"/>
    <lineage>
        <taxon>Bacteria</taxon>
        <taxon>Bacillati</taxon>
        <taxon>Bacillota</taxon>
        <taxon>Clostridia</taxon>
        <taxon>Neomoorellales</taxon>
        <taxon>Neomoorellaceae</taxon>
        <taxon>Thermanaeromonas</taxon>
    </lineage>
</organism>
<keyword evidence="3 6" id="KW-0812">Transmembrane</keyword>
<comment type="subcellular location">
    <subcellularLocation>
        <location evidence="1">Cell membrane</location>
        <topology evidence="1">Multi-pass membrane protein</topology>
    </subcellularLocation>
</comment>
<proteinExistence type="predicted"/>
<dbReference type="OrthoDB" id="9763003at2"/>
<dbReference type="RefSeq" id="WP_084666444.1">
    <property type="nucleotide sequence ID" value="NZ_LT838272.1"/>
</dbReference>
<keyword evidence="4 6" id="KW-1133">Transmembrane helix</keyword>
<evidence type="ECO:0000256" key="6">
    <source>
        <dbReference type="SAM" id="Phobius"/>
    </source>
</evidence>
<protein>
    <submittedName>
        <fullName evidence="8">Phosphate:Na+ symporter</fullName>
    </submittedName>
</protein>
<dbReference type="InterPro" id="IPR004633">
    <property type="entry name" value="NaPi_cotrn-rel/YqeW-like"/>
</dbReference>
<feature type="transmembrane region" description="Helical" evidence="6">
    <location>
        <begin position="242"/>
        <end position="263"/>
    </location>
</feature>
<dbReference type="PANTHER" id="PTHR10010">
    <property type="entry name" value="SOLUTE CARRIER FAMILY 34 SODIUM PHOSPHATE , MEMBER 2-RELATED"/>
    <property type="match status" value="1"/>
</dbReference>
<evidence type="ECO:0000256" key="4">
    <source>
        <dbReference type="ARBA" id="ARBA00022989"/>
    </source>
</evidence>
<evidence type="ECO:0000256" key="3">
    <source>
        <dbReference type="ARBA" id="ARBA00022692"/>
    </source>
</evidence>
<dbReference type="GO" id="GO:0044341">
    <property type="term" value="P:sodium-dependent phosphate transport"/>
    <property type="evidence" value="ECO:0007669"/>
    <property type="project" value="InterPro"/>
</dbReference>
<dbReference type="Pfam" id="PF01895">
    <property type="entry name" value="PhoU"/>
    <property type="match status" value="2"/>
</dbReference>
<evidence type="ECO:0000259" key="7">
    <source>
        <dbReference type="Pfam" id="PF01895"/>
    </source>
</evidence>
<feature type="transmembrane region" description="Helical" evidence="6">
    <location>
        <begin position="110"/>
        <end position="125"/>
    </location>
</feature>
<dbReference type="Proteomes" id="UP000192569">
    <property type="component" value="Chromosome I"/>
</dbReference>
<feature type="transmembrane region" description="Helical" evidence="6">
    <location>
        <begin position="213"/>
        <end position="236"/>
    </location>
</feature>
<dbReference type="STRING" id="698762.SAMN00808754_2739"/>
<evidence type="ECO:0000256" key="5">
    <source>
        <dbReference type="ARBA" id="ARBA00023136"/>
    </source>
</evidence>
<dbReference type="InterPro" id="IPR026022">
    <property type="entry name" value="PhoU_dom"/>
</dbReference>
<dbReference type="Gene3D" id="1.20.58.220">
    <property type="entry name" value="Phosphate transport system protein phou homolog 2, domain 2"/>
    <property type="match status" value="1"/>
</dbReference>
<name>A0A1W1W0S2_9FIRM</name>
<keyword evidence="9" id="KW-1185">Reference proteome</keyword>
<evidence type="ECO:0000313" key="9">
    <source>
        <dbReference type="Proteomes" id="UP000192569"/>
    </source>
</evidence>